<feature type="compositionally biased region" description="Low complexity" evidence="1">
    <location>
        <begin position="130"/>
        <end position="148"/>
    </location>
</feature>
<evidence type="ECO:0000313" key="5">
    <source>
        <dbReference type="Proteomes" id="UP000698800"/>
    </source>
</evidence>
<evidence type="ECO:0000259" key="3">
    <source>
        <dbReference type="PROSITE" id="PS50053"/>
    </source>
</evidence>
<dbReference type="GO" id="GO:0005783">
    <property type="term" value="C:endoplasmic reticulum"/>
    <property type="evidence" value="ECO:0007669"/>
    <property type="project" value="TreeGrafter"/>
</dbReference>
<dbReference type="EMBL" id="JAGHQL010000025">
    <property type="protein sequence ID" value="KAH0543937.1"/>
    <property type="molecule type" value="Genomic_DNA"/>
</dbReference>
<dbReference type="InterPro" id="IPR025390">
    <property type="entry name" value="Dsc3_C"/>
</dbReference>
<feature type="transmembrane region" description="Helical" evidence="2">
    <location>
        <begin position="234"/>
        <end position="253"/>
    </location>
</feature>
<dbReference type="Gene3D" id="3.10.20.90">
    <property type="entry name" value="Phosphatidylinositol 3-kinase Catalytic Subunit, Chain A, domain 1"/>
    <property type="match status" value="1"/>
</dbReference>
<feature type="domain" description="Ubiquitin-like" evidence="3">
    <location>
        <begin position="8"/>
        <end position="70"/>
    </location>
</feature>
<dbReference type="InterPro" id="IPR019413">
    <property type="entry name" value="Dsc3_ub-like_dom"/>
</dbReference>
<dbReference type="InterPro" id="IPR000626">
    <property type="entry name" value="Ubiquitin-like_dom"/>
</dbReference>
<protein>
    <recommendedName>
        <fullName evidence="3">Ubiquitin-like domain-containing protein</fullName>
    </recommendedName>
</protein>
<reference evidence="4" key="1">
    <citation type="submission" date="2021-03" db="EMBL/GenBank/DDBJ databases">
        <title>Comparative genomics and phylogenomic investigation of the class Geoglossomycetes provide insights into ecological specialization and systematics.</title>
        <authorList>
            <person name="Melie T."/>
            <person name="Pirro S."/>
            <person name="Miller A.N."/>
            <person name="Quandt A."/>
        </authorList>
    </citation>
    <scope>NUCLEOTIDE SEQUENCE</scope>
    <source>
        <strain evidence="4">GBOQ0MN5Z8</strain>
    </source>
</reference>
<dbReference type="InterPro" id="IPR045226">
    <property type="entry name" value="Dsc3"/>
</dbReference>
<keyword evidence="5" id="KW-1185">Reference proteome</keyword>
<dbReference type="Pfam" id="PF10302">
    <property type="entry name" value="Dsc3_N"/>
    <property type="match status" value="1"/>
</dbReference>
<dbReference type="Proteomes" id="UP000698800">
    <property type="component" value="Unassembled WGS sequence"/>
</dbReference>
<dbReference type="PROSITE" id="PS50053">
    <property type="entry name" value="UBIQUITIN_2"/>
    <property type="match status" value="1"/>
</dbReference>
<keyword evidence="2" id="KW-1133">Transmembrane helix</keyword>
<gene>
    <name evidence="4" type="ORF">FGG08_001838</name>
</gene>
<accession>A0A9P8I682</accession>
<dbReference type="GO" id="GO:0044695">
    <property type="term" value="C:Dsc E3 ubiquitin ligase complex"/>
    <property type="evidence" value="ECO:0007669"/>
    <property type="project" value="InterPro"/>
</dbReference>
<proteinExistence type="predicted"/>
<keyword evidence="2" id="KW-0812">Transmembrane</keyword>
<feature type="compositionally biased region" description="Basic and acidic residues" evidence="1">
    <location>
        <begin position="88"/>
        <end position="102"/>
    </location>
</feature>
<organism evidence="4 5">
    <name type="scientific">Glutinoglossum americanum</name>
    <dbReference type="NCBI Taxonomy" id="1670608"/>
    <lineage>
        <taxon>Eukaryota</taxon>
        <taxon>Fungi</taxon>
        <taxon>Dikarya</taxon>
        <taxon>Ascomycota</taxon>
        <taxon>Pezizomycotina</taxon>
        <taxon>Geoglossomycetes</taxon>
        <taxon>Geoglossales</taxon>
        <taxon>Geoglossaceae</taxon>
        <taxon>Glutinoglossum</taxon>
    </lineage>
</organism>
<dbReference type="AlphaFoldDB" id="A0A9P8I682"/>
<evidence type="ECO:0000313" key="4">
    <source>
        <dbReference type="EMBL" id="KAH0543937.1"/>
    </source>
</evidence>
<evidence type="ECO:0000256" key="1">
    <source>
        <dbReference type="SAM" id="MobiDB-lite"/>
    </source>
</evidence>
<sequence>MSSMTPPLNLTIRFSTSAPDLPLTIPSPQTKTPLFLKQRIRLLRPAETSTRRLRLFHAGKTLQDTVPLADALRSVFPPLLPPPPPRQRHVDPKGKGKAREAEESPPQQQQQDTIFLSCSVGDELTPAELTAEQTAASTPSATTTTTNATPPPPPQPRGFDRLLTAGFTPAEVAQLRAQFEQLQSYSYTPDTMPGAAEMRLLEDRWIDESVAPGGIGGGVGEDEIGVPSGGYEDMLLGTMVGFFWPLGAVVWLLREEGVWSKRRQMAVVAGMLVNVAFSVLRNTS</sequence>
<dbReference type="OrthoDB" id="2556122at2759"/>
<dbReference type="SUPFAM" id="SSF54236">
    <property type="entry name" value="Ubiquitin-like"/>
    <property type="match status" value="1"/>
</dbReference>
<evidence type="ECO:0000256" key="2">
    <source>
        <dbReference type="SAM" id="Phobius"/>
    </source>
</evidence>
<keyword evidence="2" id="KW-0472">Membrane</keyword>
<feature type="region of interest" description="Disordered" evidence="1">
    <location>
        <begin position="130"/>
        <end position="158"/>
    </location>
</feature>
<dbReference type="PANTHER" id="PTHR28049:SF1">
    <property type="entry name" value="DSC E3 UBIQUITIN LIGASE COMPLEX SUBUNIT 3"/>
    <property type="match status" value="1"/>
</dbReference>
<feature type="region of interest" description="Disordered" evidence="1">
    <location>
        <begin position="75"/>
        <end position="112"/>
    </location>
</feature>
<dbReference type="InterPro" id="IPR029071">
    <property type="entry name" value="Ubiquitin-like_domsf"/>
</dbReference>
<dbReference type="Pfam" id="PF13373">
    <property type="entry name" value="Dsc3_C"/>
    <property type="match status" value="1"/>
</dbReference>
<dbReference type="PANTHER" id="PTHR28049">
    <property type="entry name" value="TRANSMEMBRANE PROTEIN YOR223W"/>
    <property type="match status" value="1"/>
</dbReference>
<name>A0A9P8I682_9PEZI</name>
<comment type="caution">
    <text evidence="4">The sequence shown here is derived from an EMBL/GenBank/DDBJ whole genome shotgun (WGS) entry which is preliminary data.</text>
</comment>